<keyword evidence="1 5" id="KW-0175">Coiled coil</keyword>
<evidence type="ECO:0008006" key="9">
    <source>
        <dbReference type="Google" id="ProtNLM"/>
    </source>
</evidence>
<evidence type="ECO:0000256" key="3">
    <source>
        <dbReference type="ARBA" id="ARBA00024186"/>
    </source>
</evidence>
<dbReference type="InterPro" id="IPR040418">
    <property type="entry name" value="CRWN"/>
</dbReference>
<evidence type="ECO:0000256" key="6">
    <source>
        <dbReference type="SAM" id="MobiDB-lite"/>
    </source>
</evidence>
<organism evidence="7 8">
    <name type="scientific">Rubroshorea leprosula</name>
    <dbReference type="NCBI Taxonomy" id="152421"/>
    <lineage>
        <taxon>Eukaryota</taxon>
        <taxon>Viridiplantae</taxon>
        <taxon>Streptophyta</taxon>
        <taxon>Embryophyta</taxon>
        <taxon>Tracheophyta</taxon>
        <taxon>Spermatophyta</taxon>
        <taxon>Magnoliopsida</taxon>
        <taxon>eudicotyledons</taxon>
        <taxon>Gunneridae</taxon>
        <taxon>Pentapetalae</taxon>
        <taxon>rosids</taxon>
        <taxon>malvids</taxon>
        <taxon>Malvales</taxon>
        <taxon>Dipterocarpaceae</taxon>
        <taxon>Rubroshorea</taxon>
    </lineage>
</organism>
<evidence type="ECO:0000256" key="1">
    <source>
        <dbReference type="ARBA" id="ARBA00023054"/>
    </source>
</evidence>
<dbReference type="EMBL" id="BPVZ01000011">
    <property type="protein sequence ID" value="GKU97529.1"/>
    <property type="molecule type" value="Genomic_DNA"/>
</dbReference>
<evidence type="ECO:0000256" key="5">
    <source>
        <dbReference type="SAM" id="Coils"/>
    </source>
</evidence>
<feature type="coiled-coil region" evidence="5">
    <location>
        <begin position="8"/>
        <end position="49"/>
    </location>
</feature>
<feature type="compositionally biased region" description="Basic residues" evidence="6">
    <location>
        <begin position="844"/>
        <end position="854"/>
    </location>
</feature>
<feature type="compositionally biased region" description="Basic and acidic residues" evidence="6">
    <location>
        <begin position="185"/>
        <end position="196"/>
    </location>
</feature>
<evidence type="ECO:0000313" key="8">
    <source>
        <dbReference type="Proteomes" id="UP001054252"/>
    </source>
</evidence>
<evidence type="ECO:0000256" key="2">
    <source>
        <dbReference type="ARBA" id="ARBA00023242"/>
    </source>
</evidence>
<reference evidence="7 8" key="1">
    <citation type="journal article" date="2021" name="Commun. Biol.">
        <title>The genome of Shorea leprosula (Dipterocarpaceae) highlights the ecological relevance of drought in aseasonal tropical rainforests.</title>
        <authorList>
            <person name="Ng K.K.S."/>
            <person name="Kobayashi M.J."/>
            <person name="Fawcett J.A."/>
            <person name="Hatakeyama M."/>
            <person name="Paape T."/>
            <person name="Ng C.H."/>
            <person name="Ang C.C."/>
            <person name="Tnah L.H."/>
            <person name="Lee C.T."/>
            <person name="Nishiyama T."/>
            <person name="Sese J."/>
            <person name="O'Brien M.J."/>
            <person name="Copetti D."/>
            <person name="Mohd Noor M.I."/>
            <person name="Ong R.C."/>
            <person name="Putra M."/>
            <person name="Sireger I.Z."/>
            <person name="Indrioko S."/>
            <person name="Kosugi Y."/>
            <person name="Izuno A."/>
            <person name="Isagi Y."/>
            <person name="Lee S.L."/>
            <person name="Shimizu K.K."/>
        </authorList>
    </citation>
    <scope>NUCLEOTIDE SEQUENCE [LARGE SCALE GENOMIC DNA]</scope>
    <source>
        <strain evidence="7">214</strain>
    </source>
</reference>
<name>A0AAV5IIR2_9ROSI</name>
<feature type="coiled-coil region" evidence="5">
    <location>
        <begin position="528"/>
        <end position="613"/>
    </location>
</feature>
<dbReference type="GO" id="GO:0005652">
    <property type="term" value="C:nuclear lamina"/>
    <property type="evidence" value="ECO:0007669"/>
    <property type="project" value="UniProtKB-SubCell"/>
</dbReference>
<feature type="region of interest" description="Disordered" evidence="6">
    <location>
        <begin position="1039"/>
        <end position="1085"/>
    </location>
</feature>
<dbReference type="PANTHER" id="PTHR31908">
    <property type="entry name" value="PROTEIN CROWDED NUCLEI 4"/>
    <property type="match status" value="1"/>
</dbReference>
<feature type="region of interest" description="Disordered" evidence="6">
    <location>
        <begin position="177"/>
        <end position="196"/>
    </location>
</feature>
<feature type="compositionally biased region" description="Polar residues" evidence="6">
    <location>
        <begin position="912"/>
        <end position="921"/>
    </location>
</feature>
<comment type="caution">
    <text evidence="7">The sequence shown here is derived from an EMBL/GenBank/DDBJ whole genome shotgun (WGS) entry which is preliminary data.</text>
</comment>
<keyword evidence="2" id="KW-0539">Nucleus</keyword>
<dbReference type="AlphaFoldDB" id="A0AAV5IIR2"/>
<feature type="compositionally biased region" description="Basic and acidic residues" evidence="6">
    <location>
        <begin position="806"/>
        <end position="817"/>
    </location>
</feature>
<feature type="compositionally biased region" description="Basic and acidic residues" evidence="6">
    <location>
        <begin position="973"/>
        <end position="984"/>
    </location>
</feature>
<dbReference type="PANTHER" id="PTHR31908:SF11">
    <property type="entry name" value="PROTEIN CROWDED NUCLEI 1"/>
    <property type="match status" value="1"/>
</dbReference>
<sequence>MGLLLIEKKEWTSTHEELRQALLEAKEALKREEVAHSMAIEEVQEQEERLKKALGVEKQCVLNLEKALHDIRSELAETKFTADSKLSEANALIASVEEKSLEVEAKLRAADARLAEVSRKSSEIERKTQELESRENTLRWERLSFIAEHEAHESSLSKQREDLVEWERKLKDGEERLAKGQRIASQREERANENDRIFKQKEKDLEEAQKKIDAANLSLKEKEDDINNRLTNSTLIEKESVDLRKKLELKEKELLALEEKLNDREKVEIQKLVEEHNMILDQKKCEFELEIKQKRKALDADLKNRVIEVEKKEAEVNHMEEKIAKREQALDKRLDKVKEKEKDYELKLKALKEREKAAKTEEKNLEREKKQLLAEKEYLFSLKAEIEKIRAENEEQLLKIREDNDKLRVTEEERSEHLHLQSELKAEIEKCRLQEELLLKEAEDLRQQKESFESEWEELDEKRAEIEKEQKNASELKEKFEKEKHIEEERLKSEKQVAEEYKKRELEALEVAKESFAASIEHERSVVAEKAESDRSQMLHDLELLKRKLESDMQSKHEGMEKELEERRKLFEEEKERDLENINYLREVARREMEEIKQERLKIQKERQEIDASKTHLEGEQIEIQKDIDGLVELSKKLKDQREQFIKERSRFISFVEKQKSCNNCSEMISEFLLSDLQSLHEIENAEVLPLPRLADDYVNAEVHGNLAASKRQKGEMSPAAGSGSPLSGGTMSWLRNCTSKIFKFSPTKKYDSHYVQNLKEEFLSDEQVDDEEGSKRLATTDNGQELSVAIVDESFDGPKANSDTSTRHVDAARDQSTDYQNNLNSKVPEDLVNNQPSNLNGRRQVRKRGKPRVSRNLSVKAVVQDAKALLGEAEHPNGFAEDSGNVDGESRDESSLADKGTSRNGRKRNRAQTSQFTVSEQPGDESDGVSGSVVAGQQRNTRQKVVVALETPGQKRYNLRRPKGGAKVAKASSDKNKDSREPTGDQVNKNGGSRHEAQSEAATETQDGDPDTKKIVETVAFSEVNGTTLDGVGEYIEGDYRSESLADGTVANEDNAEDEDDEEEESEHPGEASIGKKLWTFFTT</sequence>
<dbReference type="GO" id="GO:0006997">
    <property type="term" value="P:nucleus organization"/>
    <property type="evidence" value="ECO:0007669"/>
    <property type="project" value="InterPro"/>
</dbReference>
<evidence type="ECO:0000256" key="4">
    <source>
        <dbReference type="ARBA" id="ARBA00024208"/>
    </source>
</evidence>
<feature type="region of interest" description="Disordered" evidence="6">
    <location>
        <begin position="709"/>
        <end position="729"/>
    </location>
</feature>
<dbReference type="Proteomes" id="UP001054252">
    <property type="component" value="Unassembled WGS sequence"/>
</dbReference>
<feature type="coiled-coil region" evidence="5">
    <location>
        <begin position="302"/>
        <end position="504"/>
    </location>
</feature>
<protein>
    <recommendedName>
        <fullName evidence="9">Nuclear matrix constituent protein 1-like protein</fullName>
    </recommendedName>
</protein>
<feature type="region of interest" description="Disordered" evidence="6">
    <location>
        <begin position="794"/>
        <end position="1016"/>
    </location>
</feature>
<feature type="region of interest" description="Disordered" evidence="6">
    <location>
        <begin position="766"/>
        <end position="785"/>
    </location>
</feature>
<comment type="subcellular location">
    <subcellularLocation>
        <location evidence="3">Nucleus lamina</location>
    </subcellularLocation>
</comment>
<feature type="compositionally biased region" description="Low complexity" evidence="6">
    <location>
        <begin position="718"/>
        <end position="729"/>
    </location>
</feature>
<accession>A0AAV5IIR2</accession>
<feature type="compositionally biased region" description="Polar residues" evidence="6">
    <location>
        <begin position="833"/>
        <end position="842"/>
    </location>
</feature>
<keyword evidence="8" id="KW-1185">Reference proteome</keyword>
<proteinExistence type="inferred from homology"/>
<comment type="similarity">
    <text evidence="4">Belongs to the CRWN family.</text>
</comment>
<gene>
    <name evidence="7" type="ORF">SLEP1_g10671</name>
</gene>
<evidence type="ECO:0000313" key="7">
    <source>
        <dbReference type="EMBL" id="GKU97529.1"/>
    </source>
</evidence>
<feature type="compositionally biased region" description="Acidic residues" evidence="6">
    <location>
        <begin position="1055"/>
        <end position="1067"/>
    </location>
</feature>